<reference evidence="1" key="1">
    <citation type="journal article" date="2014" name="Front. Microbiol.">
        <title>High frequency of phylogenetically diverse reductive dehalogenase-homologous genes in deep subseafloor sedimentary metagenomes.</title>
        <authorList>
            <person name="Kawai M."/>
            <person name="Futagami T."/>
            <person name="Toyoda A."/>
            <person name="Takaki Y."/>
            <person name="Nishi S."/>
            <person name="Hori S."/>
            <person name="Arai W."/>
            <person name="Tsubouchi T."/>
            <person name="Morono Y."/>
            <person name="Uchiyama I."/>
            <person name="Ito T."/>
            <person name="Fujiyama A."/>
            <person name="Inagaki F."/>
            <person name="Takami H."/>
        </authorList>
    </citation>
    <scope>NUCLEOTIDE SEQUENCE</scope>
    <source>
        <strain evidence="1">Expedition CK06-06</strain>
    </source>
</reference>
<organism evidence="1">
    <name type="scientific">marine sediment metagenome</name>
    <dbReference type="NCBI Taxonomy" id="412755"/>
    <lineage>
        <taxon>unclassified sequences</taxon>
        <taxon>metagenomes</taxon>
        <taxon>ecological metagenomes</taxon>
    </lineage>
</organism>
<sequence>YSEALDYDRLPEPWREWARIAKSFTYQLDDQWDREDLMHNIIVRLVAVAEEYRQKGKPLTKGGCIRVAQYTRLRFYDQKKRWRRVSSVSLNSTIKDDDGNETELINTLIAHNGVDLDAWLDFKNYYQSRPPKERRAIRKLITENWRKLSGYDWKLIREFRAQYKV</sequence>
<protein>
    <submittedName>
        <fullName evidence="1">Uncharacterized protein</fullName>
    </submittedName>
</protein>
<accession>X1RHM8</accession>
<dbReference type="AlphaFoldDB" id="X1RHM8"/>
<evidence type="ECO:0000313" key="1">
    <source>
        <dbReference type="EMBL" id="GAI62665.1"/>
    </source>
</evidence>
<comment type="caution">
    <text evidence="1">The sequence shown here is derived from an EMBL/GenBank/DDBJ whole genome shotgun (WGS) entry which is preliminary data.</text>
</comment>
<proteinExistence type="predicted"/>
<gene>
    <name evidence="1" type="ORF">S12H4_05199</name>
</gene>
<feature type="non-terminal residue" evidence="1">
    <location>
        <position position="1"/>
    </location>
</feature>
<name>X1RHM8_9ZZZZ</name>
<dbReference type="EMBL" id="BARW01001691">
    <property type="protein sequence ID" value="GAI62665.1"/>
    <property type="molecule type" value="Genomic_DNA"/>
</dbReference>